<keyword evidence="4" id="KW-1185">Reference proteome</keyword>
<protein>
    <recommendedName>
        <fullName evidence="5">Glycosyltransferase family 32 protein</fullName>
    </recommendedName>
</protein>
<dbReference type="InterPro" id="IPR051706">
    <property type="entry name" value="Glycosyltransferase_domain"/>
</dbReference>
<dbReference type="AlphaFoldDB" id="A0A1E7FUL7"/>
<organism evidence="3 4">
    <name type="scientific">Fragilariopsis cylindrus CCMP1102</name>
    <dbReference type="NCBI Taxonomy" id="635003"/>
    <lineage>
        <taxon>Eukaryota</taxon>
        <taxon>Sar</taxon>
        <taxon>Stramenopiles</taxon>
        <taxon>Ochrophyta</taxon>
        <taxon>Bacillariophyta</taxon>
        <taxon>Bacillariophyceae</taxon>
        <taxon>Bacillariophycidae</taxon>
        <taxon>Bacillariales</taxon>
        <taxon>Bacillariaceae</taxon>
        <taxon>Fragilariopsis</taxon>
    </lineage>
</organism>
<sequence length="331" mass="37247">MAITKANNSSSSSRRPHRPGRSYLALKLVAIIGIICYNCRNLLMALPLPITTTNDITTTGLEQQASSPEDPQNSLRDLMYDASNKQMDKIFARYPDAHARVPNIIHLTWVDTESWEEPAQQRPVPSDVLEVINAWQKLHPEWEVILWTNTSTLLHFPELYVTLRSIKVGSWASNLIRYHVLAKYGGTYFDTDIIPLRPIPSSLMEAAFTVCERPRDFDPTNPDSKCLSTCNAVIGTPRGNQDIQVVADTALQNSIVRLKKYGTKARYNLNVSGPPLLTQMVIAEESSFAILPSHMFYPCDWSEKETCTAQNFANDTNVITVHLWKNSRGLS</sequence>
<dbReference type="GO" id="GO:0000030">
    <property type="term" value="F:mannosyltransferase activity"/>
    <property type="evidence" value="ECO:0007669"/>
    <property type="project" value="TreeGrafter"/>
</dbReference>
<gene>
    <name evidence="3" type="ORF">FRACYDRAFT_235158</name>
</gene>
<evidence type="ECO:0008006" key="5">
    <source>
        <dbReference type="Google" id="ProtNLM"/>
    </source>
</evidence>
<evidence type="ECO:0000313" key="4">
    <source>
        <dbReference type="Proteomes" id="UP000095751"/>
    </source>
</evidence>
<keyword evidence="2" id="KW-0812">Transmembrane</keyword>
<dbReference type="EMBL" id="KV784354">
    <property type="protein sequence ID" value="OEU21533.1"/>
    <property type="molecule type" value="Genomic_DNA"/>
</dbReference>
<dbReference type="InParanoid" id="A0A1E7FUL7"/>
<dbReference type="GO" id="GO:0016020">
    <property type="term" value="C:membrane"/>
    <property type="evidence" value="ECO:0007669"/>
    <property type="project" value="GOC"/>
</dbReference>
<keyword evidence="1" id="KW-0808">Transferase</keyword>
<dbReference type="KEGG" id="fcy:FRACYDRAFT_235158"/>
<name>A0A1E7FUL7_9STRA</name>
<evidence type="ECO:0000313" key="3">
    <source>
        <dbReference type="EMBL" id="OEU21533.1"/>
    </source>
</evidence>
<keyword evidence="2" id="KW-1133">Transmembrane helix</keyword>
<dbReference type="Gene3D" id="3.90.550.20">
    <property type="match status" value="1"/>
</dbReference>
<evidence type="ECO:0000256" key="1">
    <source>
        <dbReference type="ARBA" id="ARBA00022679"/>
    </source>
</evidence>
<dbReference type="InterPro" id="IPR007577">
    <property type="entry name" value="GlycoTrfase_DXD_sugar-bd_CS"/>
</dbReference>
<dbReference type="PANTHER" id="PTHR32385:SF15">
    <property type="entry name" value="INOSITOL PHOSPHOCERAMIDE MANNOSYLTRANSFERASE 1"/>
    <property type="match status" value="1"/>
</dbReference>
<feature type="transmembrane region" description="Helical" evidence="2">
    <location>
        <begin position="24"/>
        <end position="43"/>
    </location>
</feature>
<dbReference type="PANTHER" id="PTHR32385">
    <property type="entry name" value="MANNOSYL PHOSPHORYLINOSITOL CERAMIDE SYNTHASE"/>
    <property type="match status" value="1"/>
</dbReference>
<accession>A0A1E7FUL7</accession>
<proteinExistence type="predicted"/>
<dbReference type="InterPro" id="IPR029044">
    <property type="entry name" value="Nucleotide-diphossugar_trans"/>
</dbReference>
<dbReference type="GO" id="GO:0051999">
    <property type="term" value="P:mannosyl-inositol phosphorylceramide biosynthetic process"/>
    <property type="evidence" value="ECO:0007669"/>
    <property type="project" value="TreeGrafter"/>
</dbReference>
<evidence type="ECO:0000256" key="2">
    <source>
        <dbReference type="SAM" id="Phobius"/>
    </source>
</evidence>
<dbReference type="OrthoDB" id="3647at2759"/>
<keyword evidence="2" id="KW-0472">Membrane</keyword>
<dbReference type="SUPFAM" id="SSF53448">
    <property type="entry name" value="Nucleotide-diphospho-sugar transferases"/>
    <property type="match status" value="1"/>
</dbReference>
<dbReference type="Proteomes" id="UP000095751">
    <property type="component" value="Unassembled WGS sequence"/>
</dbReference>
<reference evidence="3 4" key="1">
    <citation type="submission" date="2016-09" db="EMBL/GenBank/DDBJ databases">
        <title>Extensive genetic diversity and differential bi-allelic expression allows diatom success in the polar Southern Ocean.</title>
        <authorList>
            <consortium name="DOE Joint Genome Institute"/>
            <person name="Mock T."/>
            <person name="Otillar R.P."/>
            <person name="Strauss J."/>
            <person name="Dupont C."/>
            <person name="Frickenhaus S."/>
            <person name="Maumus F."/>
            <person name="Mcmullan M."/>
            <person name="Sanges R."/>
            <person name="Schmutz J."/>
            <person name="Toseland A."/>
            <person name="Valas R."/>
            <person name="Veluchamy A."/>
            <person name="Ward B.J."/>
            <person name="Allen A."/>
            <person name="Barry K."/>
            <person name="Falciatore A."/>
            <person name="Ferrante M."/>
            <person name="Fortunato A.E."/>
            <person name="Gloeckner G."/>
            <person name="Gruber A."/>
            <person name="Hipkin R."/>
            <person name="Janech M."/>
            <person name="Kroth P."/>
            <person name="Leese F."/>
            <person name="Lindquist E."/>
            <person name="Lyon B.R."/>
            <person name="Martin J."/>
            <person name="Mayer C."/>
            <person name="Parker M."/>
            <person name="Quesneville H."/>
            <person name="Raymond J."/>
            <person name="Uhlig C."/>
            <person name="Valentin K.U."/>
            <person name="Worden A.Z."/>
            <person name="Armbrust E.V."/>
            <person name="Bowler C."/>
            <person name="Green B."/>
            <person name="Moulton V."/>
            <person name="Van Oosterhout C."/>
            <person name="Grigoriev I."/>
        </authorList>
    </citation>
    <scope>NUCLEOTIDE SEQUENCE [LARGE SCALE GENOMIC DNA]</scope>
    <source>
        <strain evidence="3 4">CCMP1102</strain>
    </source>
</reference>
<dbReference type="Pfam" id="PF04488">
    <property type="entry name" value="Gly_transf_sug"/>
    <property type="match status" value="1"/>
</dbReference>